<keyword evidence="1" id="KW-1133">Transmembrane helix</keyword>
<dbReference type="AlphaFoldDB" id="A0A016RUJ3"/>
<name>A0A016RUJ3_9BILA</name>
<gene>
    <name evidence="2" type="primary">Acey_s0369.g80</name>
    <name evidence="2" type="ORF">Y032_0369g80</name>
</gene>
<accession>A0A016RUJ3</accession>
<comment type="caution">
    <text evidence="2">The sequence shown here is derived from an EMBL/GenBank/DDBJ whole genome shotgun (WGS) entry which is preliminary data.</text>
</comment>
<keyword evidence="1" id="KW-0812">Transmembrane</keyword>
<feature type="transmembrane region" description="Helical" evidence="1">
    <location>
        <begin position="60"/>
        <end position="79"/>
    </location>
</feature>
<protein>
    <submittedName>
        <fullName evidence="2">Uncharacterized protein</fullName>
    </submittedName>
</protein>
<keyword evidence="1" id="KW-0472">Membrane</keyword>
<proteinExistence type="predicted"/>
<evidence type="ECO:0000313" key="3">
    <source>
        <dbReference type="Proteomes" id="UP000024635"/>
    </source>
</evidence>
<evidence type="ECO:0000313" key="2">
    <source>
        <dbReference type="EMBL" id="EYB82003.1"/>
    </source>
</evidence>
<evidence type="ECO:0000256" key="1">
    <source>
        <dbReference type="SAM" id="Phobius"/>
    </source>
</evidence>
<keyword evidence="3" id="KW-1185">Reference proteome</keyword>
<dbReference type="EMBL" id="JARK01001705">
    <property type="protein sequence ID" value="EYB82003.1"/>
    <property type="molecule type" value="Genomic_DNA"/>
</dbReference>
<reference evidence="3" key="1">
    <citation type="journal article" date="2015" name="Nat. Genet.">
        <title>The genome and transcriptome of the zoonotic hookworm Ancylostoma ceylanicum identify infection-specific gene families.</title>
        <authorList>
            <person name="Schwarz E.M."/>
            <person name="Hu Y."/>
            <person name="Antoshechkin I."/>
            <person name="Miller M.M."/>
            <person name="Sternberg P.W."/>
            <person name="Aroian R.V."/>
        </authorList>
    </citation>
    <scope>NUCLEOTIDE SEQUENCE</scope>
    <source>
        <strain evidence="3">HY135</strain>
    </source>
</reference>
<sequence length="90" mass="9922">MIKVSRRIYIFRAGAEDFVSYERFAKRHLVPLTSGEQQGSTHEFLKQFTSNSKPISGATFPPIAAVALSLAVIELMIATKKGGKDDHGRT</sequence>
<dbReference type="Proteomes" id="UP000024635">
    <property type="component" value="Unassembled WGS sequence"/>
</dbReference>
<organism evidence="2 3">
    <name type="scientific">Ancylostoma ceylanicum</name>
    <dbReference type="NCBI Taxonomy" id="53326"/>
    <lineage>
        <taxon>Eukaryota</taxon>
        <taxon>Metazoa</taxon>
        <taxon>Ecdysozoa</taxon>
        <taxon>Nematoda</taxon>
        <taxon>Chromadorea</taxon>
        <taxon>Rhabditida</taxon>
        <taxon>Rhabditina</taxon>
        <taxon>Rhabditomorpha</taxon>
        <taxon>Strongyloidea</taxon>
        <taxon>Ancylostomatidae</taxon>
        <taxon>Ancylostomatinae</taxon>
        <taxon>Ancylostoma</taxon>
    </lineage>
</organism>